<dbReference type="EMBL" id="JBHSMJ010000009">
    <property type="protein sequence ID" value="MFC5448279.1"/>
    <property type="molecule type" value="Genomic_DNA"/>
</dbReference>
<keyword evidence="2" id="KW-1185">Reference proteome</keyword>
<organism evidence="1 2">
    <name type="scientific">Paenibacillus aestuarii</name>
    <dbReference type="NCBI Taxonomy" id="516965"/>
    <lineage>
        <taxon>Bacteria</taxon>
        <taxon>Bacillati</taxon>
        <taxon>Bacillota</taxon>
        <taxon>Bacilli</taxon>
        <taxon>Bacillales</taxon>
        <taxon>Paenibacillaceae</taxon>
        <taxon>Paenibacillus</taxon>
    </lineage>
</organism>
<protein>
    <recommendedName>
        <fullName evidence="3">DUF4025 domain-containing protein</fullName>
    </recommendedName>
</protein>
<name>A0ABW0K4Y8_9BACL</name>
<evidence type="ECO:0000313" key="2">
    <source>
        <dbReference type="Proteomes" id="UP001596044"/>
    </source>
</evidence>
<reference evidence="2" key="1">
    <citation type="journal article" date="2019" name="Int. J. Syst. Evol. Microbiol.">
        <title>The Global Catalogue of Microorganisms (GCM) 10K type strain sequencing project: providing services to taxonomists for standard genome sequencing and annotation.</title>
        <authorList>
            <consortium name="The Broad Institute Genomics Platform"/>
            <consortium name="The Broad Institute Genome Sequencing Center for Infectious Disease"/>
            <person name="Wu L."/>
            <person name="Ma J."/>
        </authorList>
    </citation>
    <scope>NUCLEOTIDE SEQUENCE [LARGE SCALE GENOMIC DNA]</scope>
    <source>
        <strain evidence="2">KACC 11904</strain>
    </source>
</reference>
<evidence type="ECO:0008006" key="3">
    <source>
        <dbReference type="Google" id="ProtNLM"/>
    </source>
</evidence>
<comment type="caution">
    <text evidence="1">The sequence shown here is derived from an EMBL/GenBank/DDBJ whole genome shotgun (WGS) entry which is preliminary data.</text>
</comment>
<proteinExistence type="predicted"/>
<sequence length="46" mass="5476">MENQKNSANYQPDITNYDYVWGSDQSEYVKENSTSMESDEEQMEME</sequence>
<evidence type="ECO:0000313" key="1">
    <source>
        <dbReference type="EMBL" id="MFC5448279.1"/>
    </source>
</evidence>
<accession>A0ABW0K4Y8</accession>
<dbReference type="RefSeq" id="WP_270878550.1">
    <property type="nucleotide sequence ID" value="NZ_JAQFVF010000020.1"/>
</dbReference>
<dbReference type="Proteomes" id="UP001596044">
    <property type="component" value="Unassembled WGS sequence"/>
</dbReference>
<gene>
    <name evidence="1" type="ORF">ACFPOG_08400</name>
</gene>